<proteinExistence type="predicted"/>
<dbReference type="PANTHER" id="PTHR34606:SF15">
    <property type="entry name" value="BON DOMAIN-CONTAINING PROTEIN"/>
    <property type="match status" value="1"/>
</dbReference>
<evidence type="ECO:0000256" key="1">
    <source>
        <dbReference type="SAM" id="MobiDB-lite"/>
    </source>
</evidence>
<dbReference type="AlphaFoldDB" id="A0A1G7P7D6"/>
<dbReference type="EMBL" id="FNBX01000014">
    <property type="protein sequence ID" value="SDF81529.1"/>
    <property type="molecule type" value="Genomic_DNA"/>
</dbReference>
<dbReference type="SMART" id="SM00749">
    <property type="entry name" value="BON"/>
    <property type="match status" value="2"/>
</dbReference>
<keyword evidence="2" id="KW-0732">Signal</keyword>
<dbReference type="PROSITE" id="PS50914">
    <property type="entry name" value="BON"/>
    <property type="match status" value="1"/>
</dbReference>
<organism evidence="4 5">
    <name type="scientific">Desulfovibrio legallii</name>
    <dbReference type="NCBI Taxonomy" id="571438"/>
    <lineage>
        <taxon>Bacteria</taxon>
        <taxon>Pseudomonadati</taxon>
        <taxon>Thermodesulfobacteriota</taxon>
        <taxon>Desulfovibrionia</taxon>
        <taxon>Desulfovibrionales</taxon>
        <taxon>Desulfovibrionaceae</taxon>
        <taxon>Desulfovibrio</taxon>
    </lineage>
</organism>
<evidence type="ECO:0000313" key="5">
    <source>
        <dbReference type="Proteomes" id="UP000199355"/>
    </source>
</evidence>
<dbReference type="OrthoDB" id="5459784at2"/>
<dbReference type="PANTHER" id="PTHR34606">
    <property type="entry name" value="BON DOMAIN-CONTAINING PROTEIN"/>
    <property type="match status" value="1"/>
</dbReference>
<feature type="compositionally biased region" description="Basic and acidic residues" evidence="1">
    <location>
        <begin position="212"/>
        <end position="223"/>
    </location>
</feature>
<dbReference type="RefSeq" id="WP_092154467.1">
    <property type="nucleotide sequence ID" value="NZ_FNBX01000014.1"/>
</dbReference>
<dbReference type="InterPro" id="IPR007055">
    <property type="entry name" value="BON_dom"/>
</dbReference>
<protein>
    <submittedName>
        <fullName evidence="4">Hyperosmotically inducible protein</fullName>
    </submittedName>
</protein>
<evidence type="ECO:0000256" key="2">
    <source>
        <dbReference type="SAM" id="SignalP"/>
    </source>
</evidence>
<dbReference type="Gene3D" id="3.30.1340.30">
    <property type="match status" value="1"/>
</dbReference>
<dbReference type="InterPro" id="IPR051686">
    <property type="entry name" value="Lipoprotein_DolP"/>
</dbReference>
<dbReference type="InterPro" id="IPR014004">
    <property type="entry name" value="Transpt-assoc_nodulatn_dom_bac"/>
</dbReference>
<dbReference type="Pfam" id="PF04972">
    <property type="entry name" value="BON"/>
    <property type="match status" value="1"/>
</dbReference>
<sequence length="223" mass="23753">MPRLALLLLLLLLPCLNGCAAYGVYDDPRLAGTISEDTQLAAKIKTALMDESFTGGWSVAVYSFYNHVFLVGEVPADMQAKAVTIARRYKPRSVTPHWFAPKTSSESNMALATKLRTEFIGAKGLSSTRVETEVNAGRVVLLGVVKDNAERQLAIRTARRVSGVTSVTSYLMLPQKAGQLDDIQPQHAAGAAKPETAAEPQAADAAAGAAADEAKSPESRDLP</sequence>
<keyword evidence="5" id="KW-1185">Reference proteome</keyword>
<dbReference type="STRING" id="571438.SAMN05192586_11444"/>
<name>A0A1G7P7D6_9BACT</name>
<gene>
    <name evidence="4" type="ORF">SAMN05192586_11444</name>
</gene>
<evidence type="ECO:0000259" key="3">
    <source>
        <dbReference type="PROSITE" id="PS50914"/>
    </source>
</evidence>
<feature type="compositionally biased region" description="Low complexity" evidence="1">
    <location>
        <begin position="188"/>
        <end position="211"/>
    </location>
</feature>
<accession>A0A1G7P7D6</accession>
<feature type="chain" id="PRO_5011701150" evidence="2">
    <location>
        <begin position="21"/>
        <end position="223"/>
    </location>
</feature>
<evidence type="ECO:0000313" key="4">
    <source>
        <dbReference type="EMBL" id="SDF81529.1"/>
    </source>
</evidence>
<feature type="signal peptide" evidence="2">
    <location>
        <begin position="1"/>
        <end position="20"/>
    </location>
</feature>
<dbReference type="Proteomes" id="UP000199355">
    <property type="component" value="Unassembled WGS sequence"/>
</dbReference>
<reference evidence="5" key="1">
    <citation type="submission" date="2016-10" db="EMBL/GenBank/DDBJ databases">
        <authorList>
            <person name="Varghese N."/>
            <person name="Submissions S."/>
        </authorList>
    </citation>
    <scope>NUCLEOTIDE SEQUENCE [LARGE SCALE GENOMIC DNA]</scope>
    <source>
        <strain evidence="5">KHC7</strain>
    </source>
</reference>
<feature type="domain" description="BON" evidence="3">
    <location>
        <begin position="107"/>
        <end position="175"/>
    </location>
</feature>
<feature type="region of interest" description="Disordered" evidence="1">
    <location>
        <begin position="182"/>
        <end position="223"/>
    </location>
</feature>